<dbReference type="EMBL" id="PRDG01000006">
    <property type="protein sequence ID" value="MBP2624198.1"/>
    <property type="molecule type" value="Genomic_DNA"/>
</dbReference>
<dbReference type="Proteomes" id="UP001519296">
    <property type="component" value="Unassembled WGS sequence"/>
</dbReference>
<comment type="caution">
    <text evidence="1">The sequence shown here is derived from an EMBL/GenBank/DDBJ whole genome shotgun (WGS) entry which is preliminary data.</text>
</comment>
<name>A0ABS5B6R2_9STRE</name>
<evidence type="ECO:0008006" key="3">
    <source>
        <dbReference type="Google" id="ProtNLM"/>
    </source>
</evidence>
<proteinExistence type="predicted"/>
<sequence length="193" mass="22816">MEKPAEILAVFAADQDLMELLRIIRDLKLKDSWLCAGSVRNFLWNYLSGRPALDWQTDVDVIFFDPAYSAAATRQVEERLKRDFPSYQWEVRNQVLMHQHSPHTAPYQSSRDAMSKYPERCTAVGLRLLANNQLEAFAPYGWQDILNFRIGPTPHFWADQERRKLYLTRLQQKNWQQKWPQLQLYFPEKASPD</sequence>
<dbReference type="RefSeq" id="WP_209628963.1">
    <property type="nucleotide sequence ID" value="NZ_PRDG01000006.1"/>
</dbReference>
<keyword evidence="2" id="KW-1185">Reference proteome</keyword>
<dbReference type="PANTHER" id="PTHR39166:SF1">
    <property type="entry name" value="BLL1166 PROTEIN"/>
    <property type="match status" value="1"/>
</dbReference>
<gene>
    <name evidence="1" type="ORF">C4K46_09645</name>
</gene>
<reference evidence="1 2" key="1">
    <citation type="submission" date="2018-02" db="EMBL/GenBank/DDBJ databases">
        <title>Draft genome sequence of Streptococcus oricebi CCUG 70868T type strain.</title>
        <authorList>
            <person name="Mendez V."/>
            <person name="Salva-Serra F."/>
            <person name="Jaen-Luchoro D."/>
            <person name="Gonzales-Siles L."/>
            <person name="Karlsson R."/>
            <person name="Engstrom-Jakobsson H."/>
            <person name="Busquets A."/>
            <person name="Gomila M."/>
            <person name="Pineiro-Iglesias B."/>
            <person name="Bennasar-Figueras A."/>
            <person name="Seeger M."/>
            <person name="Moore E."/>
        </authorList>
    </citation>
    <scope>NUCLEOTIDE SEQUENCE [LARGE SCALE GENOMIC DNA]</scope>
    <source>
        <strain evidence="1 2">CCUG 70868</strain>
    </source>
</reference>
<dbReference type="PANTHER" id="PTHR39166">
    <property type="entry name" value="BLL1166 PROTEIN"/>
    <property type="match status" value="1"/>
</dbReference>
<evidence type="ECO:0000313" key="1">
    <source>
        <dbReference type="EMBL" id="MBP2624198.1"/>
    </source>
</evidence>
<evidence type="ECO:0000313" key="2">
    <source>
        <dbReference type="Proteomes" id="UP001519296"/>
    </source>
</evidence>
<dbReference type="Pfam" id="PF06042">
    <property type="entry name" value="NTP_transf_6"/>
    <property type="match status" value="1"/>
</dbReference>
<protein>
    <recommendedName>
        <fullName evidence="3">Nucleotidyltransferase family protein</fullName>
    </recommendedName>
</protein>
<organism evidence="1 2">
    <name type="scientific">Streptococcus oricebi</name>
    <dbReference type="NCBI Taxonomy" id="1547447"/>
    <lineage>
        <taxon>Bacteria</taxon>
        <taxon>Bacillati</taxon>
        <taxon>Bacillota</taxon>
        <taxon>Bacilli</taxon>
        <taxon>Lactobacillales</taxon>
        <taxon>Streptococcaceae</taxon>
        <taxon>Streptococcus</taxon>
    </lineage>
</organism>
<dbReference type="InterPro" id="IPR009267">
    <property type="entry name" value="NTP_transf_6"/>
</dbReference>
<accession>A0ABS5B6R2</accession>